<dbReference type="Gene3D" id="3.40.50.1110">
    <property type="entry name" value="SGNH hydrolase"/>
    <property type="match status" value="1"/>
</dbReference>
<accession>A0ABY2QN38</accession>
<evidence type="ECO:0000313" key="1">
    <source>
        <dbReference type="EMBL" id="THV10583.1"/>
    </source>
</evidence>
<dbReference type="Proteomes" id="UP000309667">
    <property type="component" value="Unassembled WGS sequence"/>
</dbReference>
<sequence length="95" mass="10635">MEINNQGLWTAHYLARATGESQRLVISARNGRSINDWHDGSVTGPQYARILAICDQAGISKFDWFGWNQGSADNSTASTYRARWDALVAKMERMA</sequence>
<dbReference type="SUPFAM" id="SSF52266">
    <property type="entry name" value="SGNH hydrolase"/>
    <property type="match status" value="1"/>
</dbReference>
<proteinExistence type="predicted"/>
<organism evidence="1 2">
    <name type="scientific">Rhizobium rhizophilum</name>
    <dbReference type="NCBI Taxonomy" id="1850373"/>
    <lineage>
        <taxon>Bacteria</taxon>
        <taxon>Pseudomonadati</taxon>
        <taxon>Pseudomonadota</taxon>
        <taxon>Alphaproteobacteria</taxon>
        <taxon>Hyphomicrobiales</taxon>
        <taxon>Rhizobiaceae</taxon>
        <taxon>Rhizobium/Agrobacterium group</taxon>
        <taxon>Rhizobium</taxon>
    </lineage>
</organism>
<dbReference type="InterPro" id="IPR036514">
    <property type="entry name" value="SGNH_hydro_sf"/>
</dbReference>
<protein>
    <submittedName>
        <fullName evidence="1">Uncharacterized protein</fullName>
    </submittedName>
</protein>
<dbReference type="EMBL" id="STGT01000007">
    <property type="protein sequence ID" value="THV10583.1"/>
    <property type="molecule type" value="Genomic_DNA"/>
</dbReference>
<comment type="caution">
    <text evidence="1">The sequence shown here is derived from an EMBL/GenBank/DDBJ whole genome shotgun (WGS) entry which is preliminary data.</text>
</comment>
<keyword evidence="2" id="KW-1185">Reference proteome</keyword>
<gene>
    <name evidence="1" type="ORF">E9677_22790</name>
</gene>
<name>A0ABY2QN38_9HYPH</name>
<dbReference type="RefSeq" id="WP_136560359.1">
    <property type="nucleotide sequence ID" value="NZ_STGT01000007.1"/>
</dbReference>
<evidence type="ECO:0000313" key="2">
    <source>
        <dbReference type="Proteomes" id="UP000309667"/>
    </source>
</evidence>
<reference evidence="1 2" key="1">
    <citation type="submission" date="2019-04" db="EMBL/GenBank/DDBJ databases">
        <title>Genome sequence of strain 7209-2.</title>
        <authorList>
            <person name="Gao J."/>
            <person name="Sun J."/>
        </authorList>
    </citation>
    <scope>NUCLEOTIDE SEQUENCE [LARGE SCALE GENOMIC DNA]</scope>
    <source>
        <strain evidence="1 2">7209-2</strain>
    </source>
</reference>